<reference evidence="3 5" key="3">
    <citation type="submission" date="2023-03" db="EMBL/GenBank/DDBJ databases">
        <title>Agriculturally important microbes genome sequencing.</title>
        <authorList>
            <person name="Dunlap C."/>
        </authorList>
    </citation>
    <scope>NUCLEOTIDE SEQUENCE [LARGE SCALE GENOMIC DNA]</scope>
    <source>
        <strain evidence="3 5">CBP-3203</strain>
    </source>
</reference>
<keyword evidence="1" id="KW-0472">Membrane</keyword>
<evidence type="ECO:0000313" key="4">
    <source>
        <dbReference type="Proteomes" id="UP000036168"/>
    </source>
</evidence>
<evidence type="ECO:0000313" key="2">
    <source>
        <dbReference type="EMBL" id="KRT90105.1"/>
    </source>
</evidence>
<accession>A0A0T6BJN4</accession>
<comment type="caution">
    <text evidence="2">The sequence shown here is derived from an EMBL/GenBank/DDBJ whole genome shotgun (WGS) entry which is preliminary data.</text>
</comment>
<feature type="transmembrane region" description="Helical" evidence="1">
    <location>
        <begin position="41"/>
        <end position="61"/>
    </location>
</feature>
<name>A0A0T6BJN4_9BACI</name>
<dbReference type="RefSeq" id="WP_048356019.1">
    <property type="nucleotide sequence ID" value="NZ_CP023481.1"/>
</dbReference>
<reference evidence="2 4" key="1">
    <citation type="journal article" date="2015" name="Int. J. Syst. Evol. Microbiol.">
        <title>Bacillus glycinifermentans sp. nov., isolated from fermented soybean paste.</title>
        <authorList>
            <person name="Kim S.J."/>
            <person name="Dunlap C.A."/>
            <person name="Kwon S.W."/>
            <person name="Rooney A.P."/>
        </authorList>
    </citation>
    <scope>NUCLEOTIDE SEQUENCE [LARGE SCALE GENOMIC DNA]</scope>
    <source>
        <strain evidence="2 4">GO-13</strain>
    </source>
</reference>
<sequence>MNLDMTQEKLTVLLLISPLLLVQSILLFLDAKKKGSNAWFWGIWGLIQTPMPLLFYYLFVVRPYHKKRGYRNGRI</sequence>
<protein>
    <submittedName>
        <fullName evidence="2">Transcriptional regulator</fullName>
    </submittedName>
</protein>
<gene>
    <name evidence="2" type="ORF">AB447_205860</name>
    <name evidence="3" type="ORF">P8828_02845</name>
</gene>
<dbReference type="EMBL" id="JARRTL010000006">
    <property type="protein sequence ID" value="MEC0483789.1"/>
    <property type="molecule type" value="Genomic_DNA"/>
</dbReference>
<evidence type="ECO:0000313" key="3">
    <source>
        <dbReference type="EMBL" id="MEC0483789.1"/>
    </source>
</evidence>
<dbReference type="AlphaFoldDB" id="A0A0T6BJN4"/>
<keyword evidence="1" id="KW-0812">Transmembrane</keyword>
<reference evidence="2" key="2">
    <citation type="submission" date="2015-10" db="EMBL/GenBank/DDBJ databases">
        <authorList>
            <person name="Gilbert D.G."/>
        </authorList>
    </citation>
    <scope>NUCLEOTIDE SEQUENCE</scope>
    <source>
        <strain evidence="2">GO-13</strain>
    </source>
</reference>
<keyword evidence="1" id="KW-1133">Transmembrane helix</keyword>
<dbReference type="Proteomes" id="UP000036168">
    <property type="component" value="Unassembled WGS sequence"/>
</dbReference>
<organism evidence="2 4">
    <name type="scientific">Bacillus glycinifermentans</name>
    <dbReference type="NCBI Taxonomy" id="1664069"/>
    <lineage>
        <taxon>Bacteria</taxon>
        <taxon>Bacillati</taxon>
        <taxon>Bacillota</taxon>
        <taxon>Bacilli</taxon>
        <taxon>Bacillales</taxon>
        <taxon>Bacillaceae</taxon>
        <taxon>Bacillus</taxon>
    </lineage>
</organism>
<feature type="transmembrane region" description="Helical" evidence="1">
    <location>
        <begin position="12"/>
        <end position="29"/>
    </location>
</feature>
<dbReference type="STRING" id="1664069.BGLY_4488"/>
<evidence type="ECO:0000313" key="5">
    <source>
        <dbReference type="Proteomes" id="UP001341297"/>
    </source>
</evidence>
<dbReference type="EMBL" id="LECW02000045">
    <property type="protein sequence ID" value="KRT90105.1"/>
    <property type="molecule type" value="Genomic_DNA"/>
</dbReference>
<dbReference type="OrthoDB" id="2353968at2"/>
<evidence type="ECO:0000256" key="1">
    <source>
        <dbReference type="SAM" id="Phobius"/>
    </source>
</evidence>
<dbReference type="Proteomes" id="UP001341297">
    <property type="component" value="Unassembled WGS sequence"/>
</dbReference>
<proteinExistence type="predicted"/>
<keyword evidence="5" id="KW-1185">Reference proteome</keyword>